<sequence>MALSTILTIISIIGAIGGLLAGIFGLLKKIIEFIDSVDAVITHVNDLDEKSINVHEDIYLKLHNHDQHLTKHDEQLKTLFEWKREKLKGGD</sequence>
<dbReference type="EMBL" id="RKLY01000052">
    <property type="protein sequence ID" value="TGD20922.1"/>
    <property type="molecule type" value="Genomic_DNA"/>
</dbReference>
<evidence type="ECO:0000313" key="2">
    <source>
        <dbReference type="EMBL" id="TGD20922.1"/>
    </source>
</evidence>
<name>A0A4Z0JFG7_9LACO</name>
<dbReference type="RefSeq" id="WP_135374652.1">
    <property type="nucleotide sequence ID" value="NZ_RKLY01000052.1"/>
</dbReference>
<proteinExistence type="predicted"/>
<dbReference type="Proteomes" id="UP000298021">
    <property type="component" value="Unassembled WGS sequence"/>
</dbReference>
<feature type="transmembrane region" description="Helical" evidence="1">
    <location>
        <begin position="6"/>
        <end position="27"/>
    </location>
</feature>
<gene>
    <name evidence="2" type="ORF">EGT49_12260</name>
</gene>
<reference evidence="2 3" key="1">
    <citation type="submission" date="2018-10" db="EMBL/GenBank/DDBJ databases">
        <title>Lactobacillus sp. R7 and Lactobacillus sp. R19 isolated from fermented mustard green product of Taiwan.</title>
        <authorList>
            <person name="Lin S.-T."/>
        </authorList>
    </citation>
    <scope>NUCLEOTIDE SEQUENCE [LARGE SCALE GENOMIC DNA]</scope>
    <source>
        <strain evidence="2 3">BCRC 81127</strain>
    </source>
</reference>
<evidence type="ECO:0000256" key="1">
    <source>
        <dbReference type="SAM" id="Phobius"/>
    </source>
</evidence>
<keyword evidence="3" id="KW-1185">Reference proteome</keyword>
<protein>
    <submittedName>
        <fullName evidence="2">Uncharacterized protein</fullName>
    </submittedName>
</protein>
<comment type="caution">
    <text evidence="2">The sequence shown here is derived from an EMBL/GenBank/DDBJ whole genome shotgun (WGS) entry which is preliminary data.</text>
</comment>
<keyword evidence="1" id="KW-1133">Transmembrane helix</keyword>
<evidence type="ECO:0000313" key="3">
    <source>
        <dbReference type="Proteomes" id="UP000298021"/>
    </source>
</evidence>
<keyword evidence="1" id="KW-0472">Membrane</keyword>
<keyword evidence="1" id="KW-0812">Transmembrane</keyword>
<accession>A0A4Z0JFG7</accession>
<dbReference type="AlphaFoldDB" id="A0A4Z0JFG7"/>
<dbReference type="OrthoDB" id="2300524at2"/>
<organism evidence="2 3">
    <name type="scientific">Companilactobacillus suantsaicola</name>
    <dbReference type="NCBI Taxonomy" id="2487723"/>
    <lineage>
        <taxon>Bacteria</taxon>
        <taxon>Bacillati</taxon>
        <taxon>Bacillota</taxon>
        <taxon>Bacilli</taxon>
        <taxon>Lactobacillales</taxon>
        <taxon>Lactobacillaceae</taxon>
        <taxon>Companilactobacillus</taxon>
    </lineage>
</organism>